<dbReference type="PANTHER" id="PTHR18934:SF113">
    <property type="entry name" value="ATP-DEPENDENT RNA HELICASE TDRD9"/>
    <property type="match status" value="1"/>
</dbReference>
<name>A0ABM4GHZ5_DROKI</name>
<evidence type="ECO:0000313" key="2">
    <source>
        <dbReference type="RefSeq" id="XP_070142326.1"/>
    </source>
</evidence>
<dbReference type="SUPFAM" id="SSF52540">
    <property type="entry name" value="P-loop containing nucleoside triphosphate hydrolases"/>
    <property type="match status" value="1"/>
</dbReference>
<evidence type="ECO:0000313" key="1">
    <source>
        <dbReference type="Proteomes" id="UP001652661"/>
    </source>
</evidence>
<keyword evidence="1" id="KW-1185">Reference proteome</keyword>
<dbReference type="Gene3D" id="3.40.50.300">
    <property type="entry name" value="P-loop containing nucleotide triphosphate hydrolases"/>
    <property type="match status" value="2"/>
</dbReference>
<organism evidence="1 2">
    <name type="scientific">Drosophila kikkawai</name>
    <name type="common">Fruit fly</name>
    <dbReference type="NCBI Taxonomy" id="30033"/>
    <lineage>
        <taxon>Eukaryota</taxon>
        <taxon>Metazoa</taxon>
        <taxon>Ecdysozoa</taxon>
        <taxon>Arthropoda</taxon>
        <taxon>Hexapoda</taxon>
        <taxon>Insecta</taxon>
        <taxon>Pterygota</taxon>
        <taxon>Neoptera</taxon>
        <taxon>Endopterygota</taxon>
        <taxon>Diptera</taxon>
        <taxon>Brachycera</taxon>
        <taxon>Muscomorpha</taxon>
        <taxon>Ephydroidea</taxon>
        <taxon>Drosophilidae</taxon>
        <taxon>Drosophila</taxon>
        <taxon>Sophophora</taxon>
    </lineage>
</organism>
<dbReference type="GeneID" id="138928714"/>
<dbReference type="Proteomes" id="UP001652661">
    <property type="component" value="Chromosome 3R"/>
</dbReference>
<accession>A0ABM4GHZ5</accession>
<dbReference type="GO" id="GO:0004386">
    <property type="term" value="F:helicase activity"/>
    <property type="evidence" value="ECO:0007669"/>
    <property type="project" value="UniProtKB-KW"/>
</dbReference>
<dbReference type="InterPro" id="IPR027417">
    <property type="entry name" value="P-loop_NTPase"/>
</dbReference>
<keyword evidence="2" id="KW-0347">Helicase</keyword>
<reference evidence="2" key="1">
    <citation type="submission" date="2025-08" db="UniProtKB">
        <authorList>
            <consortium name="RefSeq"/>
        </authorList>
    </citation>
    <scope>IDENTIFICATION</scope>
    <source>
        <strain evidence="2">14028-0561.14</strain>
        <tissue evidence="2">Whole fly</tissue>
    </source>
</reference>
<protein>
    <submittedName>
        <fullName evidence="2">Probable ATP-dependent RNA helicase spindle-E</fullName>
    </submittedName>
</protein>
<sequence length="146" mass="16724">MDKGDLFELQAGEDIKIRMDEDQNLPIYAKREEIMAAINANPVVILTGETGCGKTTQVPQYILDESFRTGEYCKIAVTQPRRIAAISIANRVCEERQWQPGTVTQYTHIVLDEVHERDQDMDFLLIVQPPQTTNKFLRRTLAIFEP</sequence>
<keyword evidence="2" id="KW-0378">Hydrolase</keyword>
<dbReference type="PANTHER" id="PTHR18934">
    <property type="entry name" value="ATP-DEPENDENT RNA HELICASE"/>
    <property type="match status" value="1"/>
</dbReference>
<keyword evidence="2" id="KW-0547">Nucleotide-binding</keyword>
<proteinExistence type="predicted"/>
<keyword evidence="2" id="KW-0067">ATP-binding</keyword>
<dbReference type="RefSeq" id="XP_070142326.1">
    <property type="nucleotide sequence ID" value="XM_070286225.1"/>
</dbReference>
<gene>
    <name evidence="2" type="primary">LOC138928714</name>
</gene>